<evidence type="ECO:0000313" key="3">
    <source>
        <dbReference type="Proteomes" id="UP001066276"/>
    </source>
</evidence>
<gene>
    <name evidence="2" type="ORF">NDU88_001261</name>
</gene>
<sequence>MGGSYFSSTEQIEQATTSADPPATPADAKLDKILAAIAETRQRLRSKVDTVAEEVGLLCDDQRKLSVQVTQTESLLEDLWPTVCYMEAQLRSLTAKVSELEHNVEYFEG</sequence>
<comment type="caution">
    <text evidence="2">The sequence shown here is derived from an EMBL/GenBank/DDBJ whole genome shotgun (WGS) entry which is preliminary data.</text>
</comment>
<keyword evidence="3" id="KW-1185">Reference proteome</keyword>
<dbReference type="EMBL" id="JANPWB010000016">
    <property type="protein sequence ID" value="KAJ1081077.1"/>
    <property type="molecule type" value="Genomic_DNA"/>
</dbReference>
<dbReference type="Proteomes" id="UP001066276">
    <property type="component" value="Chromosome 12"/>
</dbReference>
<evidence type="ECO:0000313" key="2">
    <source>
        <dbReference type="EMBL" id="KAJ1081077.1"/>
    </source>
</evidence>
<feature type="region of interest" description="Disordered" evidence="1">
    <location>
        <begin position="1"/>
        <end position="26"/>
    </location>
</feature>
<feature type="compositionally biased region" description="Polar residues" evidence="1">
    <location>
        <begin position="1"/>
        <end position="14"/>
    </location>
</feature>
<protein>
    <submittedName>
        <fullName evidence="2">Uncharacterized protein</fullName>
    </submittedName>
</protein>
<proteinExistence type="predicted"/>
<accession>A0AAV7KSF3</accession>
<name>A0AAV7KSF3_PLEWA</name>
<feature type="compositionally biased region" description="Low complexity" evidence="1">
    <location>
        <begin position="15"/>
        <end position="26"/>
    </location>
</feature>
<dbReference type="AlphaFoldDB" id="A0AAV7KSF3"/>
<organism evidence="2 3">
    <name type="scientific">Pleurodeles waltl</name>
    <name type="common">Iberian ribbed newt</name>
    <dbReference type="NCBI Taxonomy" id="8319"/>
    <lineage>
        <taxon>Eukaryota</taxon>
        <taxon>Metazoa</taxon>
        <taxon>Chordata</taxon>
        <taxon>Craniata</taxon>
        <taxon>Vertebrata</taxon>
        <taxon>Euteleostomi</taxon>
        <taxon>Amphibia</taxon>
        <taxon>Batrachia</taxon>
        <taxon>Caudata</taxon>
        <taxon>Salamandroidea</taxon>
        <taxon>Salamandridae</taxon>
        <taxon>Pleurodelinae</taxon>
        <taxon>Pleurodeles</taxon>
    </lineage>
</organism>
<evidence type="ECO:0000256" key="1">
    <source>
        <dbReference type="SAM" id="MobiDB-lite"/>
    </source>
</evidence>
<reference evidence="2" key="1">
    <citation type="journal article" date="2022" name="bioRxiv">
        <title>Sequencing and chromosome-scale assembly of the giantPleurodeles waltlgenome.</title>
        <authorList>
            <person name="Brown T."/>
            <person name="Elewa A."/>
            <person name="Iarovenko S."/>
            <person name="Subramanian E."/>
            <person name="Araus A.J."/>
            <person name="Petzold A."/>
            <person name="Susuki M."/>
            <person name="Suzuki K.-i.T."/>
            <person name="Hayashi T."/>
            <person name="Toyoda A."/>
            <person name="Oliveira C."/>
            <person name="Osipova E."/>
            <person name="Leigh N.D."/>
            <person name="Simon A."/>
            <person name="Yun M.H."/>
        </authorList>
    </citation>
    <scope>NUCLEOTIDE SEQUENCE</scope>
    <source>
        <strain evidence="2">20211129_DDA</strain>
        <tissue evidence="2">Liver</tissue>
    </source>
</reference>